<dbReference type="InterPro" id="IPR013783">
    <property type="entry name" value="Ig-like_fold"/>
</dbReference>
<keyword evidence="1" id="KW-0812">Transmembrane</keyword>
<dbReference type="Pfam" id="PF10633">
    <property type="entry name" value="NPCBM_assoc"/>
    <property type="match status" value="1"/>
</dbReference>
<accession>A0ABD6CEH4</accession>
<dbReference type="EMBL" id="JBHUDJ010000006">
    <property type="protein sequence ID" value="MFD1587749.1"/>
    <property type="molecule type" value="Genomic_DNA"/>
</dbReference>
<comment type="caution">
    <text evidence="3">The sequence shown here is derived from an EMBL/GenBank/DDBJ whole genome shotgun (WGS) entry which is preliminary data.</text>
</comment>
<dbReference type="PANTHER" id="PTHR35902">
    <property type="entry name" value="S-LAYER DOMAIN-LIKE PROTEIN-RELATED"/>
    <property type="match status" value="1"/>
</dbReference>
<proteinExistence type="predicted"/>
<evidence type="ECO:0000313" key="3">
    <source>
        <dbReference type="EMBL" id="MFD1587749.1"/>
    </source>
</evidence>
<keyword evidence="4" id="KW-1185">Reference proteome</keyword>
<organism evidence="3 4">
    <name type="scientific">Halorientalis brevis</name>
    <dbReference type="NCBI Taxonomy" id="1126241"/>
    <lineage>
        <taxon>Archaea</taxon>
        <taxon>Methanobacteriati</taxon>
        <taxon>Methanobacteriota</taxon>
        <taxon>Stenosarchaea group</taxon>
        <taxon>Halobacteria</taxon>
        <taxon>Halobacteriales</taxon>
        <taxon>Haloarculaceae</taxon>
        <taxon>Halorientalis</taxon>
    </lineage>
</organism>
<sequence length="470" mass="50679">MSSTRNPSLNNEVTTARGVEVELKSNGAPIKVRDNAQTKAQIAKGTSAPFDFGVTVAEDAEPGTYEMEVVVEYKHAMTVGELEGGVNEKTTKRHFDVEVEIEDRARFEIVDTETNVRVGSSGTVDMTMENVGTEAASDTTVAMQSPNGDLTFGNGASSATRYKGTWRPGEQKTVSYQVRASEDAKEQSYAFTATTEFEDTDGVNYQSDPLKLGVTPLPEMEFSLSNVSSDLQVGEERTLRGTVTNDGETVARDVVMRLTTENENVNPTEREYSVGNLEPGESANFDFAVEISDGAESGPRQFSFVAEYRDSDDEIRKSDSLTTRQKVGEKTDTFDVDVKKGSLSNGQTANLEVVVTNTASETMTDISAKLFADDPISAGDSEAYIDELQPGNSTTISFTVSASGAIAKDYPVSMDFQYDDEDGDTFVSDTYREPVTVTEKQGGGSGGFPLVIVGIGVAAVVGIGGYFRFR</sequence>
<evidence type="ECO:0000259" key="2">
    <source>
        <dbReference type="Pfam" id="PF10633"/>
    </source>
</evidence>
<protein>
    <submittedName>
        <fullName evidence="3">NEW3 domain-containing protein</fullName>
    </submittedName>
</protein>
<dbReference type="AlphaFoldDB" id="A0ABD6CEH4"/>
<gene>
    <name evidence="3" type="ORF">ACFR9U_12205</name>
</gene>
<dbReference type="RefSeq" id="WP_247380718.1">
    <property type="nucleotide sequence ID" value="NZ_JALLGV010000008.1"/>
</dbReference>
<feature type="transmembrane region" description="Helical" evidence="1">
    <location>
        <begin position="447"/>
        <end position="467"/>
    </location>
</feature>
<keyword evidence="1" id="KW-0472">Membrane</keyword>
<name>A0ABD6CEH4_9EURY</name>
<dbReference type="Gene3D" id="2.60.40.10">
    <property type="entry name" value="Immunoglobulins"/>
    <property type="match status" value="3"/>
</dbReference>
<dbReference type="InterPro" id="IPR018905">
    <property type="entry name" value="A-galactase_NEW3"/>
</dbReference>
<reference evidence="3 4" key="1">
    <citation type="journal article" date="2019" name="Int. J. Syst. Evol. Microbiol.">
        <title>The Global Catalogue of Microorganisms (GCM) 10K type strain sequencing project: providing services to taxonomists for standard genome sequencing and annotation.</title>
        <authorList>
            <consortium name="The Broad Institute Genomics Platform"/>
            <consortium name="The Broad Institute Genome Sequencing Center for Infectious Disease"/>
            <person name="Wu L."/>
            <person name="Ma J."/>
        </authorList>
    </citation>
    <scope>NUCLEOTIDE SEQUENCE [LARGE SCALE GENOMIC DNA]</scope>
    <source>
        <strain evidence="3 4">CGMCC 1.12125</strain>
    </source>
</reference>
<evidence type="ECO:0000256" key="1">
    <source>
        <dbReference type="SAM" id="Phobius"/>
    </source>
</evidence>
<keyword evidence="1" id="KW-1133">Transmembrane helix</keyword>
<feature type="domain" description="Alpha-galactosidase NEW3" evidence="2">
    <location>
        <begin position="233"/>
        <end position="308"/>
    </location>
</feature>
<evidence type="ECO:0000313" key="4">
    <source>
        <dbReference type="Proteomes" id="UP001597119"/>
    </source>
</evidence>
<dbReference type="PANTHER" id="PTHR35902:SF3">
    <property type="entry name" value="NPCBM-ASSOCIATED, NEW3 DOMAIN OF ALPHA-GALACTOSIDASE"/>
    <property type="match status" value="1"/>
</dbReference>
<dbReference type="Proteomes" id="UP001597119">
    <property type="component" value="Unassembled WGS sequence"/>
</dbReference>